<dbReference type="InterPro" id="IPR043136">
    <property type="entry name" value="B30.2/SPRY_sf"/>
</dbReference>
<comment type="caution">
    <text evidence="2">The sequence shown here is derived from an EMBL/GenBank/DDBJ whole genome shotgun (WGS) entry which is preliminary data.</text>
</comment>
<dbReference type="PANTHER" id="PTHR12864">
    <property type="entry name" value="RAN BINDING PROTEIN 9-RELATED"/>
    <property type="match status" value="1"/>
</dbReference>
<dbReference type="AlphaFoldDB" id="A0A8S3Z4E8"/>
<feature type="non-terminal residue" evidence="2">
    <location>
        <position position="1028"/>
    </location>
</feature>
<reference evidence="2" key="1">
    <citation type="submission" date="2021-04" db="EMBL/GenBank/DDBJ databases">
        <authorList>
            <consortium name="Molecular Ecology Group"/>
        </authorList>
    </citation>
    <scope>NUCLEOTIDE SEQUENCE</scope>
</reference>
<dbReference type="OrthoDB" id="6145267at2759"/>
<gene>
    <name evidence="2" type="ORF">CUNI_LOCUS8038</name>
</gene>
<evidence type="ECO:0000313" key="2">
    <source>
        <dbReference type="EMBL" id="CAG5122480.1"/>
    </source>
</evidence>
<evidence type="ECO:0000259" key="1">
    <source>
        <dbReference type="PROSITE" id="PS50188"/>
    </source>
</evidence>
<dbReference type="EMBL" id="CAJHNH020001302">
    <property type="protein sequence ID" value="CAG5122480.1"/>
    <property type="molecule type" value="Genomic_DNA"/>
</dbReference>
<organism evidence="2 3">
    <name type="scientific">Candidula unifasciata</name>
    <dbReference type="NCBI Taxonomy" id="100452"/>
    <lineage>
        <taxon>Eukaryota</taxon>
        <taxon>Metazoa</taxon>
        <taxon>Spiralia</taxon>
        <taxon>Lophotrochozoa</taxon>
        <taxon>Mollusca</taxon>
        <taxon>Gastropoda</taxon>
        <taxon>Heterobranchia</taxon>
        <taxon>Euthyneura</taxon>
        <taxon>Panpulmonata</taxon>
        <taxon>Eupulmonata</taxon>
        <taxon>Stylommatophora</taxon>
        <taxon>Helicina</taxon>
        <taxon>Helicoidea</taxon>
        <taxon>Geomitridae</taxon>
        <taxon>Candidula</taxon>
    </lineage>
</organism>
<feature type="domain" description="B30.2/SPRY" evidence="1">
    <location>
        <begin position="213"/>
        <end position="422"/>
    </location>
</feature>
<dbReference type="Pfam" id="PF00622">
    <property type="entry name" value="SPRY"/>
    <property type="match status" value="1"/>
</dbReference>
<dbReference type="InterPro" id="IPR013320">
    <property type="entry name" value="ConA-like_dom_sf"/>
</dbReference>
<dbReference type="Proteomes" id="UP000678393">
    <property type="component" value="Unassembled WGS sequence"/>
</dbReference>
<dbReference type="SUPFAM" id="SSF49899">
    <property type="entry name" value="Concanavalin A-like lectins/glucanases"/>
    <property type="match status" value="1"/>
</dbReference>
<dbReference type="InterPro" id="IPR050618">
    <property type="entry name" value="Ubq-SigPath_Reg"/>
</dbReference>
<protein>
    <recommendedName>
        <fullName evidence="1">B30.2/SPRY domain-containing protein</fullName>
    </recommendedName>
</protein>
<proteinExistence type="predicted"/>
<evidence type="ECO:0000313" key="3">
    <source>
        <dbReference type="Proteomes" id="UP000678393"/>
    </source>
</evidence>
<dbReference type="CDD" id="cd12885">
    <property type="entry name" value="SPRY_RanBP_like"/>
    <property type="match status" value="1"/>
</dbReference>
<dbReference type="Gene3D" id="2.60.120.920">
    <property type="match status" value="2"/>
</dbReference>
<dbReference type="InterPro" id="IPR001870">
    <property type="entry name" value="B30.2/SPRY"/>
</dbReference>
<dbReference type="InterPro" id="IPR003877">
    <property type="entry name" value="SPRY_dom"/>
</dbReference>
<dbReference type="PROSITE" id="PS50188">
    <property type="entry name" value="B302_SPRY"/>
    <property type="match status" value="1"/>
</dbReference>
<accession>A0A8S3Z4E8</accession>
<sequence>MVSKKFSDQANAGLYPIVSLLGRSSAEVKLLNQACPPEEVIQQWEEKGHFWTPTYWSNILCDDRGILSYVRNDQTDKNIGLMVCQEEITRAHNTFVIEVIEMASGVITMGIGPEDYPLNQHPGLGAVSIAFHGDTGKIHMGGEESTVSDSGKCLPWKNGDEIKAVVRLTGERVLLNEEIEVDFYVNSILIGSVVHKMTGGKLGVRFVFMVSLKGAGVKARIQNYRLLYQAQPPCLDMLTMGRCNFLNIYDDGRLLYRKFDNHDVCGLFLSKTPFNAKLTYFELKVTNLDPNHNACIGFAHRDYPINTILGQMPGSLGYHAVSGQVYHNGSAGVSDPAGKEGKHSPCFGIGDTVGCGFNVKSARFREGGSLDNQQILKFYFTKNGKKVLRVDFEYLSDGIYPGANFSAVGDEMVLSNYYPASDCHLLLEDEAVCVADQKETSMEGCKFTLVSVGDGALDTQEKVQALQEMLKEGFEFPMLSVIDGHIQEMESKPGLMDLQAQQLYGQLCWQKECMERFLSNKNNRLTFMPVGVSSGQGYRELEEHIVQVCELDLASHPSYYNLHESVNAALQKIANSLTSEKLMAANELMDLVGTELGQNARTFEAAIQHLQSKGQLISLPIKRTVIALDIQFAETLIHLIEASPDILSGKISPCIGEWTHIWNSVADIYSDFQQFPSSKTELVNHVLQFLGVMRIPRLRANRDDPMFCYCTSNTLGDLPVQLADFLEDATENVVLISRDYSFLYSNPSHILSIIVSRFLQFFQALAVSASWSVFQSGAAQTTIYVSGGNGLKLETRCFMPSQLSGQIDDDTKYHVEEYAFNIFCIFTDLIDHLIAKLKAKVIYKDQVPPNLVNSSIGCIHHWGLSGQTFRQTVCTLCGQCCDKGQKCPYNGLGGQYQHQCGCNTNVTGCKDCGICQNCADQLWTIRSYLRPNLEVASYNKTKTNPVIPLNSTTYDELEFTNLGAVQTGISKLMTLEQGDTIIVKLDPIKRDADVITEVKEESVPEITPVYFTSKCQNVKIWHETGIVA</sequence>
<name>A0A8S3Z4E8_9EUPU</name>
<dbReference type="InterPro" id="IPR044736">
    <property type="entry name" value="Gid1/RanBPM/SPLA_SPRY"/>
</dbReference>
<keyword evidence="3" id="KW-1185">Reference proteome</keyword>